<feature type="region of interest" description="Disordered" evidence="1">
    <location>
        <begin position="1"/>
        <end position="40"/>
    </location>
</feature>
<dbReference type="EMBL" id="BDRX01000042">
    <property type="protein sequence ID" value="GBF93624.1"/>
    <property type="molecule type" value="Genomic_DNA"/>
</dbReference>
<keyword evidence="3" id="KW-1185">Reference proteome</keyword>
<dbReference type="InParanoid" id="A0A2V0P183"/>
<dbReference type="AlphaFoldDB" id="A0A2V0P183"/>
<protein>
    <submittedName>
        <fullName evidence="2">Uncharacterized protein</fullName>
    </submittedName>
</protein>
<dbReference type="InterPro" id="IPR007347">
    <property type="entry name" value="SpoVS"/>
</dbReference>
<dbReference type="Proteomes" id="UP000247498">
    <property type="component" value="Unassembled WGS sequence"/>
</dbReference>
<dbReference type="InterPro" id="IPR036882">
    <property type="entry name" value="Alba-like_dom_sf"/>
</dbReference>
<dbReference type="PANTHER" id="PTHR35331">
    <property type="entry name" value="STAGE V SPORULATION PROTEIN S"/>
    <property type="match status" value="1"/>
</dbReference>
<dbReference type="Pfam" id="PF04232">
    <property type="entry name" value="SpoVS"/>
    <property type="match status" value="2"/>
</dbReference>
<reference evidence="2 3" key="1">
    <citation type="journal article" date="2018" name="Sci. Rep.">
        <title>Raphidocelis subcapitata (=Pseudokirchneriella subcapitata) provides an insight into genome evolution and environmental adaptations in the Sphaeropleales.</title>
        <authorList>
            <person name="Suzuki S."/>
            <person name="Yamaguchi H."/>
            <person name="Nakajima N."/>
            <person name="Kawachi M."/>
        </authorList>
    </citation>
    <scope>NUCLEOTIDE SEQUENCE [LARGE SCALE GENOMIC DNA]</scope>
    <source>
        <strain evidence="2 3">NIES-35</strain>
    </source>
</reference>
<gene>
    <name evidence="2" type="ORF">Rsub_06346</name>
</gene>
<evidence type="ECO:0000313" key="3">
    <source>
        <dbReference type="Proteomes" id="UP000247498"/>
    </source>
</evidence>
<comment type="caution">
    <text evidence="2">The sequence shown here is derived from an EMBL/GenBank/DDBJ whole genome shotgun (WGS) entry which is preliminary data.</text>
</comment>
<evidence type="ECO:0000256" key="1">
    <source>
        <dbReference type="SAM" id="MobiDB-lite"/>
    </source>
</evidence>
<sequence length="325" mass="32364">MRPGPSGLPHHSLPLRNVGPPLHPDAREHEPYVGGQPAANPGGLAGAPAAFQTMAAGGASQLGAGAVAVPPAERLPSDDPVYPNAVKISHSSKIPAVAGKIAHSMRSREWPTLLVAGNSSIHAAVKCLTTAGRFVHAEGILIEFEPAFRDEDHSRALLALHVLPVAVPPGAAAAAAGPSAAFAAPIQPAPPPQRRPAAFEIKVSTHSRHARVGAALSARLAEGGGASGVLLALGETAVANAVMATAHAAHYLAARRGLRLAVYATAAIVVKEGGQLNGVALEVRLQSGHAGAAPAVAAPGDAAAPALVPAVPPELGLAGLSLGPS</sequence>
<evidence type="ECO:0000313" key="2">
    <source>
        <dbReference type="EMBL" id="GBF93624.1"/>
    </source>
</evidence>
<proteinExistence type="predicted"/>
<dbReference type="PANTHER" id="PTHR35331:SF1">
    <property type="entry name" value="STAGE V SPORULATION PROTEIN S"/>
    <property type="match status" value="1"/>
</dbReference>
<organism evidence="2 3">
    <name type="scientific">Raphidocelis subcapitata</name>
    <dbReference type="NCBI Taxonomy" id="307507"/>
    <lineage>
        <taxon>Eukaryota</taxon>
        <taxon>Viridiplantae</taxon>
        <taxon>Chlorophyta</taxon>
        <taxon>core chlorophytes</taxon>
        <taxon>Chlorophyceae</taxon>
        <taxon>CS clade</taxon>
        <taxon>Sphaeropleales</taxon>
        <taxon>Selenastraceae</taxon>
        <taxon>Raphidocelis</taxon>
    </lineage>
</organism>
<dbReference type="GO" id="GO:0003676">
    <property type="term" value="F:nucleic acid binding"/>
    <property type="evidence" value="ECO:0007669"/>
    <property type="project" value="InterPro"/>
</dbReference>
<name>A0A2V0P183_9CHLO</name>
<dbReference type="Gene3D" id="3.30.110.20">
    <property type="entry name" value="Alba-like domain"/>
    <property type="match status" value="2"/>
</dbReference>
<accession>A0A2V0P183</accession>